<dbReference type="OrthoDB" id="392571at2759"/>
<accession>A0A0C9ZLE2</accession>
<dbReference type="InterPro" id="IPR016024">
    <property type="entry name" value="ARM-type_fold"/>
</dbReference>
<dbReference type="PANTHER" id="PTHR13102:SF0">
    <property type="entry name" value="NUCLEOLAR PROTEIN 9"/>
    <property type="match status" value="1"/>
</dbReference>
<evidence type="ECO:0000256" key="2">
    <source>
        <dbReference type="ARBA" id="ARBA00022737"/>
    </source>
</evidence>
<dbReference type="SUPFAM" id="SSF48371">
    <property type="entry name" value="ARM repeat"/>
    <property type="match status" value="2"/>
</dbReference>
<reference evidence="7" key="2">
    <citation type="submission" date="2015-01" db="EMBL/GenBank/DDBJ databases">
        <title>Evolutionary Origins and Diversification of the Mycorrhizal Mutualists.</title>
        <authorList>
            <consortium name="DOE Joint Genome Institute"/>
            <consortium name="Mycorrhizal Genomics Consortium"/>
            <person name="Kohler A."/>
            <person name="Kuo A."/>
            <person name="Nagy L.G."/>
            <person name="Floudas D."/>
            <person name="Copeland A."/>
            <person name="Barry K.W."/>
            <person name="Cichocki N."/>
            <person name="Veneault-Fourrey C."/>
            <person name="LaButti K."/>
            <person name="Lindquist E.A."/>
            <person name="Lipzen A."/>
            <person name="Lundell T."/>
            <person name="Morin E."/>
            <person name="Murat C."/>
            <person name="Riley R."/>
            <person name="Ohm R."/>
            <person name="Sun H."/>
            <person name="Tunlid A."/>
            <person name="Henrissat B."/>
            <person name="Grigoriev I.V."/>
            <person name="Hibbett D.S."/>
            <person name="Martin F."/>
        </authorList>
    </citation>
    <scope>NUCLEOTIDE SEQUENCE [LARGE SCALE GENOMIC DNA]</scope>
    <source>
        <strain evidence="7">441</strain>
    </source>
</reference>
<dbReference type="GO" id="GO:0030686">
    <property type="term" value="C:90S preribosome"/>
    <property type="evidence" value="ECO:0007669"/>
    <property type="project" value="TreeGrafter"/>
</dbReference>
<dbReference type="GO" id="GO:0000056">
    <property type="term" value="P:ribosomal small subunit export from nucleus"/>
    <property type="evidence" value="ECO:0007669"/>
    <property type="project" value="TreeGrafter"/>
</dbReference>
<dbReference type="InterPro" id="IPR040000">
    <property type="entry name" value="NOP9"/>
</dbReference>
<evidence type="ECO:0000256" key="4">
    <source>
        <dbReference type="ARBA" id="ARBA00031929"/>
    </source>
</evidence>
<dbReference type="EMBL" id="KN833760">
    <property type="protein sequence ID" value="KIK20693.1"/>
    <property type="molecule type" value="Genomic_DNA"/>
</dbReference>
<dbReference type="GO" id="GO:0030688">
    <property type="term" value="C:preribosome, small subunit precursor"/>
    <property type="evidence" value="ECO:0007669"/>
    <property type="project" value="TreeGrafter"/>
</dbReference>
<dbReference type="GO" id="GO:0000472">
    <property type="term" value="P:endonucleolytic cleavage to generate mature 5'-end of SSU-rRNA from (SSU-rRNA, 5.8S rRNA, LSU-rRNA)"/>
    <property type="evidence" value="ECO:0007669"/>
    <property type="project" value="TreeGrafter"/>
</dbReference>
<keyword evidence="2" id="KW-0677">Repeat</keyword>
<proteinExistence type="predicted"/>
<dbReference type="STRING" id="765257.A0A0C9ZLE2"/>
<feature type="compositionally biased region" description="Basic and acidic residues" evidence="5">
    <location>
        <begin position="16"/>
        <end position="31"/>
    </location>
</feature>
<dbReference type="InterPro" id="IPR011989">
    <property type="entry name" value="ARM-like"/>
</dbReference>
<keyword evidence="7" id="KW-1185">Reference proteome</keyword>
<dbReference type="GO" id="GO:0003723">
    <property type="term" value="F:RNA binding"/>
    <property type="evidence" value="ECO:0007669"/>
    <property type="project" value="InterPro"/>
</dbReference>
<reference evidence="6 7" key="1">
    <citation type="submission" date="2014-04" db="EMBL/GenBank/DDBJ databases">
        <authorList>
            <consortium name="DOE Joint Genome Institute"/>
            <person name="Kuo A."/>
            <person name="Kohler A."/>
            <person name="Costa M.D."/>
            <person name="Nagy L.G."/>
            <person name="Floudas D."/>
            <person name="Copeland A."/>
            <person name="Barry K.W."/>
            <person name="Cichocki N."/>
            <person name="Veneault-Fourrey C."/>
            <person name="LaButti K."/>
            <person name="Lindquist E.A."/>
            <person name="Lipzen A."/>
            <person name="Lundell T."/>
            <person name="Morin E."/>
            <person name="Murat C."/>
            <person name="Sun H."/>
            <person name="Tunlid A."/>
            <person name="Henrissat B."/>
            <person name="Grigoriev I.V."/>
            <person name="Hibbett D.S."/>
            <person name="Martin F."/>
            <person name="Nordberg H.P."/>
            <person name="Cantor M.N."/>
            <person name="Hua S.X."/>
        </authorList>
    </citation>
    <scope>NUCLEOTIDE SEQUENCE [LARGE SCALE GENOMIC DNA]</scope>
    <source>
        <strain evidence="6 7">441</strain>
    </source>
</reference>
<evidence type="ECO:0000313" key="6">
    <source>
        <dbReference type="EMBL" id="KIK20693.1"/>
    </source>
</evidence>
<feature type="region of interest" description="Disordered" evidence="5">
    <location>
        <begin position="678"/>
        <end position="712"/>
    </location>
</feature>
<sequence length="776" mass="86738">MPKELRKRGKKRRKSQKEDSPAENVQEHEEPSEGPSWIISARQPEDVNPEVPFGYVDPDIKAYFRTVDDQMRAWQGEEHTQDENIDLDPNEAKRLFFVAALNEMSGKEKQLATDPECSVVLERVLYSMDDFVRRVFIDSLCGSFEVLLKHRFASHVCQTFFSVAVDTVSRETRGIVAEVPESSDRGELRTLTQLILDICDEIRPTFTSLIMDPFASHVLRSLLLLLFPIALPGDPIPQKFVRSKKSMAWKAKQGAMKSVFSNEKGKGSETQNVTVPSQFRDSAVRFMRDIREQVSANEIRALAANKVASPVLQLLLEIEAEVGEEASPDSLMDRVLVGMVTSSQMATDTLPEPSDFLVTLLRDPTSSHLLETLVSRCPDHVFVQLWSTYFQGKLQRLALHPVANFVVSKAVERLDSNQLKHALEELSSSWNKAIQSSRTGVLRSLIDRSKVLGCHEKDVCEAVFTGFGLFVPESRTKLVPCVLVLKSLEEYEALPSAGDESQEVNGRKKSHRKKDAPNPREPTVQGALVLQSLLKLPEPHCLTVVDSIASLTVQDLLTLSHNATSSRVLDAILESPTVPFKSKRRLVMSMIGHYHELVDDRIGSRVGDRFWAFADPYLREKIVRSIVPQEQSLAASYYGKFFARNLNIHLLKRRPDEWRQLQSNSKATANGEIAEQTGALAPTSSQLPSVASLPAVDKEASSPTRRSRKKRDLPADEIDVLFDTALGHKIKKAAVGQKPVAQGKQIPTDLQIQDVLEAVRVAPSGDDGHPAKRRKR</sequence>
<evidence type="ECO:0000256" key="5">
    <source>
        <dbReference type="SAM" id="MobiDB-lite"/>
    </source>
</evidence>
<dbReference type="Proteomes" id="UP000054018">
    <property type="component" value="Unassembled WGS sequence"/>
</dbReference>
<dbReference type="GO" id="GO:0000447">
    <property type="term" value="P:endonucleolytic cleavage in ITS1 to separate SSU-rRNA from 5.8S rRNA and LSU-rRNA from tricistronic rRNA transcript (SSU-rRNA, 5.8S rRNA, LSU-rRNA)"/>
    <property type="evidence" value="ECO:0007669"/>
    <property type="project" value="TreeGrafter"/>
</dbReference>
<dbReference type="SMART" id="SM00025">
    <property type="entry name" value="Pumilio"/>
    <property type="match status" value="6"/>
</dbReference>
<dbReference type="Gene3D" id="1.25.10.10">
    <property type="entry name" value="Leucine-rich Repeat Variant"/>
    <property type="match status" value="3"/>
</dbReference>
<evidence type="ECO:0000256" key="3">
    <source>
        <dbReference type="ARBA" id="ARBA00030932"/>
    </source>
</evidence>
<evidence type="ECO:0000313" key="7">
    <source>
        <dbReference type="Proteomes" id="UP000054018"/>
    </source>
</evidence>
<name>A0A0C9ZLE2_9AGAM</name>
<gene>
    <name evidence="6" type="ORF">PISMIDRAFT_682094</name>
</gene>
<evidence type="ECO:0000256" key="1">
    <source>
        <dbReference type="ARBA" id="ARBA00016427"/>
    </source>
</evidence>
<dbReference type="GO" id="GO:0000480">
    <property type="term" value="P:endonucleolytic cleavage in 5'-ETS of tricistronic rRNA transcript (SSU-rRNA, 5.8S rRNA, LSU-rRNA)"/>
    <property type="evidence" value="ECO:0007669"/>
    <property type="project" value="TreeGrafter"/>
</dbReference>
<dbReference type="HOGENOM" id="CLU_008720_0_0_1"/>
<dbReference type="GO" id="GO:0005730">
    <property type="term" value="C:nucleolus"/>
    <property type="evidence" value="ECO:0007669"/>
    <property type="project" value="TreeGrafter"/>
</dbReference>
<dbReference type="InterPro" id="IPR001313">
    <property type="entry name" value="Pumilio_RNA-bd_rpt"/>
</dbReference>
<organism evidence="6 7">
    <name type="scientific">Pisolithus microcarpus 441</name>
    <dbReference type="NCBI Taxonomy" id="765257"/>
    <lineage>
        <taxon>Eukaryota</taxon>
        <taxon>Fungi</taxon>
        <taxon>Dikarya</taxon>
        <taxon>Basidiomycota</taxon>
        <taxon>Agaricomycotina</taxon>
        <taxon>Agaricomycetes</taxon>
        <taxon>Agaricomycetidae</taxon>
        <taxon>Boletales</taxon>
        <taxon>Sclerodermatineae</taxon>
        <taxon>Pisolithaceae</taxon>
        <taxon>Pisolithus</taxon>
    </lineage>
</organism>
<feature type="region of interest" description="Disordered" evidence="5">
    <location>
        <begin position="496"/>
        <end position="522"/>
    </location>
</feature>
<protein>
    <recommendedName>
        <fullName evidence="1">Nucleolar protein 9</fullName>
    </recommendedName>
    <alternativeName>
        <fullName evidence="3 4">Pumilio domain-containing protein NOP9</fullName>
    </alternativeName>
</protein>
<dbReference type="PANTHER" id="PTHR13102">
    <property type="entry name" value="NUCLEOLAR PROTEIN 9"/>
    <property type="match status" value="1"/>
</dbReference>
<dbReference type="Pfam" id="PF22493">
    <property type="entry name" value="PUF_NOP9"/>
    <property type="match status" value="1"/>
</dbReference>
<feature type="region of interest" description="Disordered" evidence="5">
    <location>
        <begin position="1"/>
        <end position="43"/>
    </location>
</feature>
<dbReference type="AlphaFoldDB" id="A0A0C9ZLE2"/>
<feature type="compositionally biased region" description="Basic residues" evidence="5">
    <location>
        <begin position="1"/>
        <end position="15"/>
    </location>
</feature>